<dbReference type="InterPro" id="IPR002347">
    <property type="entry name" value="SDR_fam"/>
</dbReference>
<organism evidence="13 14">
    <name type="scientific">Pleomassaria siparia CBS 279.74</name>
    <dbReference type="NCBI Taxonomy" id="1314801"/>
    <lineage>
        <taxon>Eukaryota</taxon>
        <taxon>Fungi</taxon>
        <taxon>Dikarya</taxon>
        <taxon>Ascomycota</taxon>
        <taxon>Pezizomycotina</taxon>
        <taxon>Dothideomycetes</taxon>
        <taxon>Pleosporomycetidae</taxon>
        <taxon>Pleosporales</taxon>
        <taxon>Pleomassariaceae</taxon>
        <taxon>Pleomassaria</taxon>
    </lineage>
</organism>
<dbReference type="GO" id="GO:0052650">
    <property type="term" value="F:all-trans-retinol dehydrogenase (NADP+) activity"/>
    <property type="evidence" value="ECO:0007669"/>
    <property type="project" value="UniProtKB-ARBA"/>
</dbReference>
<dbReference type="FunFam" id="3.40.50.720:FF:000131">
    <property type="entry name" value="Short-chain dehydrogenase/reductase 3"/>
    <property type="match status" value="1"/>
</dbReference>
<evidence type="ECO:0000256" key="9">
    <source>
        <dbReference type="ARBA" id="ARBA00059620"/>
    </source>
</evidence>
<dbReference type="PANTHER" id="PTHR24322:SF736">
    <property type="entry name" value="RETINOL DEHYDROGENASE 10"/>
    <property type="match status" value="1"/>
</dbReference>
<sequence length="315" mass="34840">MTSNFKFDTQQLLDLAKARRVIIPAGVLACTFLANRWSSWLSHRTANNHVDDDSWDWDKEIVLVTGGCSGIGAQIARAFSEKNIKVVIVDVQDPPVGSELGPNQFYYKLDITSTEDIESIASQIRSEHGPPTVLINNAGTGTAKPILEVPESRLRAIFAVNLISHFQLLREFLPDMVRKNHGHVVSVASMASFATQATNVDYACTKAGVLTLHEGLNQELKHVYKAPRVRTTVVHPSWVRTAMIQDLMDSGSWKESTLEPSEVAAAIVKQVCSGYGGRLILPSSLWWVAGLRVFPMWVQEGVRDSISMVFTKPNK</sequence>
<evidence type="ECO:0000256" key="11">
    <source>
        <dbReference type="ARBA" id="ARBA00082544"/>
    </source>
</evidence>
<evidence type="ECO:0000256" key="3">
    <source>
        <dbReference type="ARBA" id="ARBA00022692"/>
    </source>
</evidence>
<evidence type="ECO:0000313" key="14">
    <source>
        <dbReference type="Proteomes" id="UP000799428"/>
    </source>
</evidence>
<accession>A0A6G1JTB2</accession>
<keyword evidence="4" id="KW-0521">NADP</keyword>
<evidence type="ECO:0000313" key="13">
    <source>
        <dbReference type="EMBL" id="KAF2703485.1"/>
    </source>
</evidence>
<evidence type="ECO:0000256" key="4">
    <source>
        <dbReference type="ARBA" id="ARBA00022857"/>
    </source>
</evidence>
<comment type="function">
    <text evidence="9">Catalyzes the reduction of all-trans-retinal to all-trans-retinol in the presence of NADPH.</text>
</comment>
<dbReference type="Proteomes" id="UP000799428">
    <property type="component" value="Unassembled WGS sequence"/>
</dbReference>
<evidence type="ECO:0000256" key="8">
    <source>
        <dbReference type="ARBA" id="ARBA00023136"/>
    </source>
</evidence>
<keyword evidence="14" id="KW-1185">Reference proteome</keyword>
<keyword evidence="3" id="KW-0812">Transmembrane</keyword>
<evidence type="ECO:0000256" key="2">
    <source>
        <dbReference type="ARBA" id="ARBA00006484"/>
    </source>
</evidence>
<keyword evidence="6" id="KW-0560">Oxidoreductase</keyword>
<comment type="subcellular location">
    <subcellularLocation>
        <location evidence="1">Membrane</location>
        <topology evidence="1">Multi-pass membrane protein</topology>
    </subcellularLocation>
</comment>
<keyword evidence="7" id="KW-0443">Lipid metabolism</keyword>
<evidence type="ECO:0000256" key="6">
    <source>
        <dbReference type="ARBA" id="ARBA00023002"/>
    </source>
</evidence>
<reference evidence="13" key="1">
    <citation type="journal article" date="2020" name="Stud. Mycol.">
        <title>101 Dothideomycetes genomes: a test case for predicting lifestyles and emergence of pathogens.</title>
        <authorList>
            <person name="Haridas S."/>
            <person name="Albert R."/>
            <person name="Binder M."/>
            <person name="Bloem J."/>
            <person name="Labutti K."/>
            <person name="Salamov A."/>
            <person name="Andreopoulos B."/>
            <person name="Baker S."/>
            <person name="Barry K."/>
            <person name="Bills G."/>
            <person name="Bluhm B."/>
            <person name="Cannon C."/>
            <person name="Castanera R."/>
            <person name="Culley D."/>
            <person name="Daum C."/>
            <person name="Ezra D."/>
            <person name="Gonzalez J."/>
            <person name="Henrissat B."/>
            <person name="Kuo A."/>
            <person name="Liang C."/>
            <person name="Lipzen A."/>
            <person name="Lutzoni F."/>
            <person name="Magnuson J."/>
            <person name="Mondo S."/>
            <person name="Nolan M."/>
            <person name="Ohm R."/>
            <person name="Pangilinan J."/>
            <person name="Park H.-J."/>
            <person name="Ramirez L."/>
            <person name="Alfaro M."/>
            <person name="Sun H."/>
            <person name="Tritt A."/>
            <person name="Yoshinaga Y."/>
            <person name="Zwiers L.-H."/>
            <person name="Turgeon B."/>
            <person name="Goodwin S."/>
            <person name="Spatafora J."/>
            <person name="Crous P."/>
            <person name="Grigoriev I."/>
        </authorList>
    </citation>
    <scope>NUCLEOTIDE SEQUENCE</scope>
    <source>
        <strain evidence="13">CBS 279.74</strain>
    </source>
</reference>
<dbReference type="AlphaFoldDB" id="A0A6G1JTB2"/>
<dbReference type="PANTHER" id="PTHR24322">
    <property type="entry name" value="PKSB"/>
    <property type="match status" value="1"/>
</dbReference>
<dbReference type="OrthoDB" id="10253736at2759"/>
<dbReference type="SUPFAM" id="SSF51735">
    <property type="entry name" value="NAD(P)-binding Rossmann-fold domains"/>
    <property type="match status" value="1"/>
</dbReference>
<evidence type="ECO:0000256" key="10">
    <source>
        <dbReference type="ARBA" id="ARBA00068717"/>
    </source>
</evidence>
<keyword evidence="5" id="KW-1133">Transmembrane helix</keyword>
<dbReference type="PRINTS" id="PR00080">
    <property type="entry name" value="SDRFAMILY"/>
</dbReference>
<dbReference type="InterPro" id="IPR036291">
    <property type="entry name" value="NAD(P)-bd_dom_sf"/>
</dbReference>
<comment type="similarity">
    <text evidence="2 12">Belongs to the short-chain dehydrogenases/reductases (SDR) family.</text>
</comment>
<evidence type="ECO:0000256" key="1">
    <source>
        <dbReference type="ARBA" id="ARBA00004141"/>
    </source>
</evidence>
<gene>
    <name evidence="13" type="ORF">K504DRAFT_474021</name>
</gene>
<evidence type="ECO:0000256" key="12">
    <source>
        <dbReference type="RuleBase" id="RU000363"/>
    </source>
</evidence>
<dbReference type="EMBL" id="MU005787">
    <property type="protein sequence ID" value="KAF2703485.1"/>
    <property type="molecule type" value="Genomic_DNA"/>
</dbReference>
<evidence type="ECO:0000256" key="7">
    <source>
        <dbReference type="ARBA" id="ARBA00023098"/>
    </source>
</evidence>
<dbReference type="Gene3D" id="3.40.50.720">
    <property type="entry name" value="NAD(P)-binding Rossmann-like Domain"/>
    <property type="match status" value="1"/>
</dbReference>
<proteinExistence type="inferred from homology"/>
<keyword evidence="8" id="KW-0472">Membrane</keyword>
<dbReference type="PRINTS" id="PR00081">
    <property type="entry name" value="GDHRDH"/>
</dbReference>
<dbReference type="GO" id="GO:0016020">
    <property type="term" value="C:membrane"/>
    <property type="evidence" value="ECO:0007669"/>
    <property type="project" value="UniProtKB-SubCell"/>
</dbReference>
<protein>
    <recommendedName>
        <fullName evidence="10">Short-chain dehydrogenase/reductase 3</fullName>
    </recommendedName>
    <alternativeName>
        <fullName evidence="11">Retinal short-chain dehydrogenase/reductase 1</fullName>
    </alternativeName>
</protein>
<evidence type="ECO:0000256" key="5">
    <source>
        <dbReference type="ARBA" id="ARBA00022989"/>
    </source>
</evidence>
<dbReference type="Pfam" id="PF00106">
    <property type="entry name" value="adh_short"/>
    <property type="match status" value="1"/>
</dbReference>
<name>A0A6G1JTB2_9PLEO</name>